<evidence type="ECO:0000256" key="1">
    <source>
        <dbReference type="ARBA" id="ARBA00022553"/>
    </source>
</evidence>
<proteinExistence type="inferred from homology"/>
<evidence type="ECO:0000313" key="7">
    <source>
        <dbReference type="EMBL" id="KAA9042139.1"/>
    </source>
</evidence>
<dbReference type="PANTHER" id="PTHR34139">
    <property type="entry name" value="UPF0331 PROTEIN MJ0127"/>
    <property type="match status" value="1"/>
</dbReference>
<dbReference type="Proteomes" id="UP000326903">
    <property type="component" value="Unassembled WGS sequence"/>
</dbReference>
<evidence type="ECO:0000256" key="6">
    <source>
        <dbReference type="ARBA" id="ARBA00024207"/>
    </source>
</evidence>
<reference evidence="7 8" key="1">
    <citation type="submission" date="2019-09" db="EMBL/GenBank/DDBJ databases">
        <title>Draft genome sequence of Ginsengibacter sp. BR5-29.</title>
        <authorList>
            <person name="Im W.-T."/>
        </authorList>
    </citation>
    <scope>NUCLEOTIDE SEQUENCE [LARGE SCALE GENOMIC DNA]</scope>
    <source>
        <strain evidence="7 8">BR5-29</strain>
    </source>
</reference>
<keyword evidence="4" id="KW-0547">Nucleotide-binding</keyword>
<dbReference type="InterPro" id="IPR037038">
    <property type="entry name" value="HepT-like_sf"/>
</dbReference>
<dbReference type="InterPro" id="IPR008201">
    <property type="entry name" value="HepT-like"/>
</dbReference>
<dbReference type="GO" id="GO:0016787">
    <property type="term" value="F:hydrolase activity"/>
    <property type="evidence" value="ECO:0007669"/>
    <property type="project" value="UniProtKB-KW"/>
</dbReference>
<evidence type="ECO:0000256" key="2">
    <source>
        <dbReference type="ARBA" id="ARBA00022649"/>
    </source>
</evidence>
<comment type="similarity">
    <text evidence="6">Belongs to the HepT RNase toxin family.</text>
</comment>
<evidence type="ECO:0000313" key="8">
    <source>
        <dbReference type="Proteomes" id="UP000326903"/>
    </source>
</evidence>
<dbReference type="InterPro" id="IPR051813">
    <property type="entry name" value="HepT_RNase_toxin"/>
</dbReference>
<evidence type="ECO:0000256" key="5">
    <source>
        <dbReference type="ARBA" id="ARBA00022801"/>
    </source>
</evidence>
<gene>
    <name evidence="7" type="ORF">FW778_09020</name>
</gene>
<keyword evidence="8" id="KW-1185">Reference proteome</keyword>
<dbReference type="PANTHER" id="PTHR34139:SF1">
    <property type="entry name" value="RNASE MJ1380-RELATED"/>
    <property type="match status" value="1"/>
</dbReference>
<dbReference type="Gene3D" id="1.20.120.580">
    <property type="entry name" value="bsu32300-like"/>
    <property type="match status" value="1"/>
</dbReference>
<dbReference type="GO" id="GO:0004540">
    <property type="term" value="F:RNA nuclease activity"/>
    <property type="evidence" value="ECO:0007669"/>
    <property type="project" value="InterPro"/>
</dbReference>
<keyword evidence="2" id="KW-1277">Toxin-antitoxin system</keyword>
<dbReference type="GO" id="GO:0000166">
    <property type="term" value="F:nucleotide binding"/>
    <property type="evidence" value="ECO:0007669"/>
    <property type="project" value="UniProtKB-KW"/>
</dbReference>
<dbReference type="EMBL" id="VYQF01000001">
    <property type="protein sequence ID" value="KAA9042139.1"/>
    <property type="molecule type" value="Genomic_DNA"/>
</dbReference>
<dbReference type="RefSeq" id="WP_150414268.1">
    <property type="nucleotide sequence ID" value="NZ_VYQF01000001.1"/>
</dbReference>
<comment type="caution">
    <text evidence="7">The sequence shown here is derived from an EMBL/GenBank/DDBJ whole genome shotgun (WGS) entry which is preliminary data.</text>
</comment>
<dbReference type="AlphaFoldDB" id="A0A5J5IMH8"/>
<name>A0A5J5IMH8_9BACT</name>
<dbReference type="Pfam" id="PF01934">
    <property type="entry name" value="HepT-like"/>
    <property type="match status" value="1"/>
</dbReference>
<evidence type="ECO:0000256" key="3">
    <source>
        <dbReference type="ARBA" id="ARBA00022722"/>
    </source>
</evidence>
<accession>A0A5J5IMH8</accession>
<keyword evidence="3" id="KW-0540">Nuclease</keyword>
<evidence type="ECO:0000256" key="4">
    <source>
        <dbReference type="ARBA" id="ARBA00022741"/>
    </source>
</evidence>
<sequence>MSERKPSVIIKDILNCIDHIQMYTGNLTFTDFSANFMVAEACLYNIQVIGEAVSRIPDEIKETENQIPWQLIRGMRNRLIHEYFGTDLQLVWNVIKNELPSFRDELERINNSLKIQNR</sequence>
<dbReference type="GO" id="GO:0110001">
    <property type="term" value="C:toxin-antitoxin complex"/>
    <property type="evidence" value="ECO:0007669"/>
    <property type="project" value="InterPro"/>
</dbReference>
<keyword evidence="5" id="KW-0378">Hydrolase</keyword>
<organism evidence="7 8">
    <name type="scientific">Ginsengibacter hankyongi</name>
    <dbReference type="NCBI Taxonomy" id="2607284"/>
    <lineage>
        <taxon>Bacteria</taxon>
        <taxon>Pseudomonadati</taxon>
        <taxon>Bacteroidota</taxon>
        <taxon>Chitinophagia</taxon>
        <taxon>Chitinophagales</taxon>
        <taxon>Chitinophagaceae</taxon>
        <taxon>Ginsengibacter</taxon>
    </lineage>
</organism>
<keyword evidence="1" id="KW-0597">Phosphoprotein</keyword>
<protein>
    <submittedName>
        <fullName evidence="7">DUF86 domain-containing protein</fullName>
    </submittedName>
</protein>